<dbReference type="Pfam" id="PF00171">
    <property type="entry name" value="Aldedh"/>
    <property type="match status" value="1"/>
</dbReference>
<comment type="caution">
    <text evidence="6">The sequence shown here is derived from an EMBL/GenBank/DDBJ whole genome shotgun (WGS) entry which is preliminary data.</text>
</comment>
<dbReference type="RefSeq" id="WP_358134725.1">
    <property type="nucleotide sequence ID" value="NZ_JBFALK010000010.1"/>
</dbReference>
<evidence type="ECO:0000256" key="2">
    <source>
        <dbReference type="PROSITE-ProRule" id="PRU10007"/>
    </source>
</evidence>
<feature type="domain" description="Aldehyde dehydrogenase" evidence="5">
    <location>
        <begin position="15"/>
        <end position="480"/>
    </location>
</feature>
<dbReference type="InterPro" id="IPR015590">
    <property type="entry name" value="Aldehyde_DH_dom"/>
</dbReference>
<dbReference type="Proteomes" id="UP001551675">
    <property type="component" value="Unassembled WGS sequence"/>
</dbReference>
<sequence>MSEVVSGRNLIEGRWTPALSGAVFARRNPADMDDLVGEFPDSSAADVAEAVSAVADGAAEWAEAGADRRAEVLRRAADLLEARRAELTAELVREEGKTLAEASVETTRTPLNLRFHAGEAHRISGRSYPSDDGGLVYTWREPVGVVGAITPWNFPLNIPSRKIGPALAAGNGVVFKPSPVTPLMAQRLVEALLAAGLPPCAIALVHGGAEAGAAVAADPRVAAVTFTGSTATGRAVHAAVGPSRRAQLEMGGKNPVVVLPDADLDRAARIIVKGAFGLSGQACTGTSRVIAVDPVHDPLLERVVALVEGLVVGDGADPGVGMGPLAADFQLGKVLGYVRIGQEEGAELVTGGRRLSGGGRERGLFVSPAVFTGLRPEMRLAREEIFGPVLGFQRAADFDEALSLAADTEYGLASGIVTRDLGRALAFARRSRSGVVKVNQPTTGMAMNVPFGGLKESGTQTYKEQAGPEMMLFHTQEKSVYLSPPD</sequence>
<dbReference type="InterPro" id="IPR016160">
    <property type="entry name" value="Ald_DH_CS_CYS"/>
</dbReference>
<accession>A0ABV3GH10</accession>
<dbReference type="PROSITE" id="PS00687">
    <property type="entry name" value="ALDEHYDE_DEHYDR_GLU"/>
    <property type="match status" value="1"/>
</dbReference>
<dbReference type="SUPFAM" id="SSF53720">
    <property type="entry name" value="ALDH-like"/>
    <property type="match status" value="1"/>
</dbReference>
<keyword evidence="4" id="KW-0175">Coiled coil</keyword>
<evidence type="ECO:0000259" key="5">
    <source>
        <dbReference type="Pfam" id="PF00171"/>
    </source>
</evidence>
<organism evidence="6 7">
    <name type="scientific">Microtetraspora glauca</name>
    <dbReference type="NCBI Taxonomy" id="1996"/>
    <lineage>
        <taxon>Bacteria</taxon>
        <taxon>Bacillati</taxon>
        <taxon>Actinomycetota</taxon>
        <taxon>Actinomycetes</taxon>
        <taxon>Streptosporangiales</taxon>
        <taxon>Streptosporangiaceae</taxon>
        <taxon>Microtetraspora</taxon>
    </lineage>
</organism>
<dbReference type="Gene3D" id="3.40.605.10">
    <property type="entry name" value="Aldehyde Dehydrogenase, Chain A, domain 1"/>
    <property type="match status" value="1"/>
</dbReference>
<keyword evidence="1 3" id="KW-0560">Oxidoreductase</keyword>
<evidence type="ECO:0000256" key="4">
    <source>
        <dbReference type="SAM" id="Coils"/>
    </source>
</evidence>
<evidence type="ECO:0000313" key="6">
    <source>
        <dbReference type="EMBL" id="MEV0970939.1"/>
    </source>
</evidence>
<dbReference type="InterPro" id="IPR029510">
    <property type="entry name" value="Ald_DH_CS_GLU"/>
</dbReference>
<keyword evidence="7" id="KW-1185">Reference proteome</keyword>
<dbReference type="Gene3D" id="3.40.309.10">
    <property type="entry name" value="Aldehyde Dehydrogenase, Chain A, domain 2"/>
    <property type="match status" value="1"/>
</dbReference>
<dbReference type="InterPro" id="IPR016161">
    <property type="entry name" value="Ald_DH/histidinol_DH"/>
</dbReference>
<evidence type="ECO:0000256" key="3">
    <source>
        <dbReference type="RuleBase" id="RU003345"/>
    </source>
</evidence>
<reference evidence="6 7" key="1">
    <citation type="submission" date="2024-06" db="EMBL/GenBank/DDBJ databases">
        <title>The Natural Products Discovery Center: Release of the First 8490 Sequenced Strains for Exploring Actinobacteria Biosynthetic Diversity.</title>
        <authorList>
            <person name="Kalkreuter E."/>
            <person name="Kautsar S.A."/>
            <person name="Yang D."/>
            <person name="Bader C.D."/>
            <person name="Teijaro C.N."/>
            <person name="Fluegel L."/>
            <person name="Davis C.M."/>
            <person name="Simpson J.R."/>
            <person name="Lauterbach L."/>
            <person name="Steele A.D."/>
            <person name="Gui C."/>
            <person name="Meng S."/>
            <person name="Li G."/>
            <person name="Viehrig K."/>
            <person name="Ye F."/>
            <person name="Su P."/>
            <person name="Kiefer A.F."/>
            <person name="Nichols A."/>
            <person name="Cepeda A.J."/>
            <person name="Yan W."/>
            <person name="Fan B."/>
            <person name="Jiang Y."/>
            <person name="Adhikari A."/>
            <person name="Zheng C.-J."/>
            <person name="Schuster L."/>
            <person name="Cowan T.M."/>
            <person name="Smanski M.J."/>
            <person name="Chevrette M.G."/>
            <person name="De Carvalho L.P.S."/>
            <person name="Shen B."/>
        </authorList>
    </citation>
    <scope>NUCLEOTIDE SEQUENCE [LARGE SCALE GENOMIC DNA]</scope>
    <source>
        <strain evidence="6 7">NPDC050100</strain>
    </source>
</reference>
<dbReference type="PROSITE" id="PS00070">
    <property type="entry name" value="ALDEHYDE_DEHYDR_CYS"/>
    <property type="match status" value="1"/>
</dbReference>
<dbReference type="InterPro" id="IPR016162">
    <property type="entry name" value="Ald_DH_N"/>
</dbReference>
<evidence type="ECO:0000256" key="1">
    <source>
        <dbReference type="ARBA" id="ARBA00023002"/>
    </source>
</evidence>
<feature type="active site" evidence="2">
    <location>
        <position position="249"/>
    </location>
</feature>
<evidence type="ECO:0000313" key="7">
    <source>
        <dbReference type="Proteomes" id="UP001551675"/>
    </source>
</evidence>
<comment type="similarity">
    <text evidence="3">Belongs to the aldehyde dehydrogenase family.</text>
</comment>
<proteinExistence type="inferred from homology"/>
<dbReference type="EMBL" id="JBFALK010000010">
    <property type="protein sequence ID" value="MEV0970939.1"/>
    <property type="molecule type" value="Genomic_DNA"/>
</dbReference>
<dbReference type="PANTHER" id="PTHR11699">
    <property type="entry name" value="ALDEHYDE DEHYDROGENASE-RELATED"/>
    <property type="match status" value="1"/>
</dbReference>
<gene>
    <name evidence="6" type="ORF">AB0I59_20110</name>
</gene>
<protein>
    <submittedName>
        <fullName evidence="6">Aldehyde dehydrogenase family protein</fullName>
    </submittedName>
</protein>
<feature type="coiled-coil region" evidence="4">
    <location>
        <begin position="70"/>
        <end position="97"/>
    </location>
</feature>
<dbReference type="InterPro" id="IPR016163">
    <property type="entry name" value="Ald_DH_C"/>
</dbReference>
<name>A0ABV3GH10_MICGL</name>